<keyword evidence="1" id="KW-0805">Transcription regulation</keyword>
<dbReference type="PROSITE" id="PS50977">
    <property type="entry name" value="HTH_TETR_2"/>
    <property type="match status" value="1"/>
</dbReference>
<keyword evidence="2 4" id="KW-0238">DNA-binding</keyword>
<dbReference type="GO" id="GO:0003700">
    <property type="term" value="F:DNA-binding transcription factor activity"/>
    <property type="evidence" value="ECO:0007669"/>
    <property type="project" value="TreeGrafter"/>
</dbReference>
<name>A0A9Q3W6G8_9GAMM</name>
<dbReference type="KEGG" id="axe:P40_12030"/>
<gene>
    <name evidence="6" type="ORF">LZG35_08590</name>
</gene>
<dbReference type="InterPro" id="IPR009057">
    <property type="entry name" value="Homeodomain-like_sf"/>
</dbReference>
<dbReference type="Gene3D" id="1.10.357.10">
    <property type="entry name" value="Tetracycline Repressor, domain 2"/>
    <property type="match status" value="1"/>
</dbReference>
<dbReference type="PANTHER" id="PTHR30055:SF234">
    <property type="entry name" value="HTH-TYPE TRANSCRIPTIONAL REGULATOR BETI"/>
    <property type="match status" value="1"/>
</dbReference>
<evidence type="ECO:0000259" key="5">
    <source>
        <dbReference type="PROSITE" id="PS50977"/>
    </source>
</evidence>
<evidence type="ECO:0000256" key="1">
    <source>
        <dbReference type="ARBA" id="ARBA00023015"/>
    </source>
</evidence>
<feature type="domain" description="HTH tetR-type" evidence="5">
    <location>
        <begin position="33"/>
        <end position="93"/>
    </location>
</feature>
<evidence type="ECO:0000313" key="7">
    <source>
        <dbReference type="Proteomes" id="UP001107961"/>
    </source>
</evidence>
<dbReference type="SUPFAM" id="SSF46689">
    <property type="entry name" value="Homeodomain-like"/>
    <property type="match status" value="1"/>
</dbReference>
<feature type="DNA-binding region" description="H-T-H motif" evidence="4">
    <location>
        <begin position="56"/>
        <end position="75"/>
    </location>
</feature>
<proteinExistence type="predicted"/>
<dbReference type="AlphaFoldDB" id="A0A9Q3W6G8"/>
<keyword evidence="7" id="KW-1185">Reference proteome</keyword>
<evidence type="ECO:0000256" key="2">
    <source>
        <dbReference type="ARBA" id="ARBA00023125"/>
    </source>
</evidence>
<reference evidence="6" key="1">
    <citation type="submission" date="2022-01" db="EMBL/GenBank/DDBJ databases">
        <authorList>
            <person name="Karlyshev A.V."/>
            <person name="Jaspars M."/>
        </authorList>
    </citation>
    <scope>NUCLEOTIDE SEQUENCE</scope>
    <source>
        <strain evidence="6">AGSA3-2</strain>
    </source>
</reference>
<dbReference type="InterPro" id="IPR001647">
    <property type="entry name" value="HTH_TetR"/>
</dbReference>
<sequence>MSADKKRGAKQTSNGEQLAEAVVDGVQDTTLIETRRNQICDAALELFLEKGFASTTIRDICARSGVNQASIYDYIANKNDILRRLLNKLWFRPDVPTLAERLDHSGDTPFADTVADYLHDTWTKKRRGTLLIYRSVPYLQEDDRRAMRARDRAVIEGLAARLRQRARLSEGDPRAEVLANLIIFLGAFAPMRDWLNKDVDDEVILRTVSAGVAAMLDQLARENPAGNPSGKDSA</sequence>
<keyword evidence="3" id="KW-0804">Transcription</keyword>
<evidence type="ECO:0000256" key="3">
    <source>
        <dbReference type="ARBA" id="ARBA00023163"/>
    </source>
</evidence>
<dbReference type="RefSeq" id="WP_055099945.1">
    <property type="nucleotide sequence ID" value="NZ_CBDDTQ010000005.1"/>
</dbReference>
<dbReference type="EMBL" id="JAJVKT010000008">
    <property type="protein sequence ID" value="MCE7508692.1"/>
    <property type="molecule type" value="Genomic_DNA"/>
</dbReference>
<comment type="caution">
    <text evidence="6">The sequence shown here is derived from an EMBL/GenBank/DDBJ whole genome shotgun (WGS) entry which is preliminary data.</text>
</comment>
<evidence type="ECO:0000313" key="6">
    <source>
        <dbReference type="EMBL" id="MCE7508692.1"/>
    </source>
</evidence>
<organism evidence="6 7">
    <name type="scientific">Alloalcanivorax xenomutans</name>
    <dbReference type="NCBI Taxonomy" id="1094342"/>
    <lineage>
        <taxon>Bacteria</taxon>
        <taxon>Pseudomonadati</taxon>
        <taxon>Pseudomonadota</taxon>
        <taxon>Gammaproteobacteria</taxon>
        <taxon>Oceanospirillales</taxon>
        <taxon>Alcanivoracaceae</taxon>
        <taxon>Alloalcanivorax</taxon>
    </lineage>
</organism>
<dbReference type="PRINTS" id="PR00455">
    <property type="entry name" value="HTHTETR"/>
</dbReference>
<dbReference type="Pfam" id="PF00440">
    <property type="entry name" value="TetR_N"/>
    <property type="match status" value="1"/>
</dbReference>
<accession>A0A9Q3W6G8</accession>
<dbReference type="Proteomes" id="UP001107961">
    <property type="component" value="Unassembled WGS sequence"/>
</dbReference>
<dbReference type="GO" id="GO:0000976">
    <property type="term" value="F:transcription cis-regulatory region binding"/>
    <property type="evidence" value="ECO:0007669"/>
    <property type="project" value="TreeGrafter"/>
</dbReference>
<dbReference type="InterPro" id="IPR050109">
    <property type="entry name" value="HTH-type_TetR-like_transc_reg"/>
</dbReference>
<dbReference type="PANTHER" id="PTHR30055">
    <property type="entry name" value="HTH-TYPE TRANSCRIPTIONAL REGULATOR RUTR"/>
    <property type="match status" value="1"/>
</dbReference>
<evidence type="ECO:0000256" key="4">
    <source>
        <dbReference type="PROSITE-ProRule" id="PRU00335"/>
    </source>
</evidence>
<protein>
    <submittedName>
        <fullName evidence="6">TetR/AcrR family transcriptional regulator</fullName>
    </submittedName>
</protein>